<feature type="binding site" evidence="3">
    <location>
        <begin position="127"/>
        <end position="134"/>
    </location>
    <ligand>
        <name>ATP</name>
        <dbReference type="ChEBI" id="CHEBI:30616"/>
    </ligand>
</feature>
<accession>A0ABR0GAI5</accession>
<dbReference type="Pfam" id="PF00225">
    <property type="entry name" value="Kinesin"/>
    <property type="match status" value="2"/>
</dbReference>
<keyword evidence="1" id="KW-0175">Coiled coil</keyword>
<comment type="similarity">
    <text evidence="3">Belongs to the TRAFAC class myosin-kinesin ATPase superfamily. Kinesin family.</text>
</comment>
<dbReference type="EMBL" id="JAFFHA010000007">
    <property type="protein sequence ID" value="KAK4652639.1"/>
    <property type="molecule type" value="Genomic_DNA"/>
</dbReference>
<gene>
    <name evidence="5" type="ORF">QC762_501450</name>
</gene>
<dbReference type="InterPro" id="IPR027417">
    <property type="entry name" value="P-loop_NTPase"/>
</dbReference>
<evidence type="ECO:0000259" key="4">
    <source>
        <dbReference type="PROSITE" id="PS50067"/>
    </source>
</evidence>
<proteinExistence type="inferred from homology"/>
<dbReference type="Gene3D" id="3.40.850.10">
    <property type="entry name" value="Kinesin motor domain"/>
    <property type="match status" value="2"/>
</dbReference>
<keyword evidence="3" id="KW-0547">Nucleotide-binding</keyword>
<evidence type="ECO:0000256" key="1">
    <source>
        <dbReference type="ARBA" id="ARBA00023054"/>
    </source>
</evidence>
<dbReference type="Proteomes" id="UP001323405">
    <property type="component" value="Unassembled WGS sequence"/>
</dbReference>
<evidence type="ECO:0000313" key="6">
    <source>
        <dbReference type="Proteomes" id="UP001323405"/>
    </source>
</evidence>
<comment type="caution">
    <text evidence="5">The sequence shown here is derived from an EMBL/GenBank/DDBJ whole genome shotgun (WGS) entry which is preliminary data.</text>
</comment>
<dbReference type="PANTHER" id="PTHR47968">
    <property type="entry name" value="CENTROMERE PROTEIN E"/>
    <property type="match status" value="1"/>
</dbReference>
<dbReference type="InterPro" id="IPR001752">
    <property type="entry name" value="Kinesin_motor_dom"/>
</dbReference>
<keyword evidence="3" id="KW-0067">ATP-binding</keyword>
<evidence type="ECO:0000256" key="2">
    <source>
        <dbReference type="ARBA" id="ARBA00023175"/>
    </source>
</evidence>
<dbReference type="RefSeq" id="XP_062741614.1">
    <property type="nucleotide sequence ID" value="XM_062890568.1"/>
</dbReference>
<dbReference type="SUPFAM" id="SSF52540">
    <property type="entry name" value="P-loop containing nucleoside triphosphate hydrolases"/>
    <property type="match status" value="1"/>
</dbReference>
<dbReference type="GeneID" id="87910475"/>
<organism evidence="5 6">
    <name type="scientific">Podospora pseudocomata</name>
    <dbReference type="NCBI Taxonomy" id="2093779"/>
    <lineage>
        <taxon>Eukaryota</taxon>
        <taxon>Fungi</taxon>
        <taxon>Dikarya</taxon>
        <taxon>Ascomycota</taxon>
        <taxon>Pezizomycotina</taxon>
        <taxon>Sordariomycetes</taxon>
        <taxon>Sordariomycetidae</taxon>
        <taxon>Sordariales</taxon>
        <taxon>Podosporaceae</taxon>
        <taxon>Podospora</taxon>
    </lineage>
</organism>
<sequence length="341" mass="36828">MEQFLIDDADRYEELVQAFNPKPAAPVRAGSTNPDFLVSTRIRPLLPDEISQDFPESICSRPGGANIINLHELKKSVRGLPCLNSFSYPVDRVFGPDSTTKQIYDAIIQPLVPWAWGGGVSTMFAYGQTGSGKTFTVSGLEEHGTLQKQDGLLYVIDLAGSETARDKSTHGAARMREAREINTSLSALEDCIRGRAMVDPDPGSGKKAHVPFRQSTLTKTLKHVFDPSPVGGGGRDSCGGASRNTLRYAELLRVTAGPAGKNVQDYDEKRPVTWGNGEVREWVGKNSGTPPVDGNVLAPTESGAQLLRLPVAEFVERCLKTPGVKMEQATAFQSRVLAAAC</sequence>
<dbReference type="PANTHER" id="PTHR47968:SF75">
    <property type="entry name" value="CENTROMERE-ASSOCIATED PROTEIN E"/>
    <property type="match status" value="1"/>
</dbReference>
<keyword evidence="6" id="KW-1185">Reference proteome</keyword>
<dbReference type="InterPro" id="IPR027640">
    <property type="entry name" value="Kinesin-like_fam"/>
</dbReference>
<feature type="domain" description="Kinesin motor" evidence="4">
    <location>
        <begin position="35"/>
        <end position="143"/>
    </location>
</feature>
<keyword evidence="2 3" id="KW-0505">Motor protein</keyword>
<protein>
    <recommendedName>
        <fullName evidence="4">Kinesin motor domain-containing protein</fullName>
    </recommendedName>
</protein>
<dbReference type="PROSITE" id="PS50067">
    <property type="entry name" value="KINESIN_MOTOR_2"/>
    <property type="match status" value="1"/>
</dbReference>
<evidence type="ECO:0000256" key="3">
    <source>
        <dbReference type="PROSITE-ProRule" id="PRU00283"/>
    </source>
</evidence>
<evidence type="ECO:0000313" key="5">
    <source>
        <dbReference type="EMBL" id="KAK4652639.1"/>
    </source>
</evidence>
<reference evidence="5 6" key="1">
    <citation type="journal article" date="2023" name="bioRxiv">
        <title>High-quality genome assemblies of four members of thePodospora anserinaspecies complex.</title>
        <authorList>
            <person name="Ament-Velasquez S.L."/>
            <person name="Vogan A.A."/>
            <person name="Wallerman O."/>
            <person name="Hartmann F."/>
            <person name="Gautier V."/>
            <person name="Silar P."/>
            <person name="Giraud T."/>
            <person name="Johannesson H."/>
        </authorList>
    </citation>
    <scope>NUCLEOTIDE SEQUENCE [LARGE SCALE GENOMIC DNA]</scope>
    <source>
        <strain evidence="5 6">CBS 415.72m</strain>
    </source>
</reference>
<dbReference type="InterPro" id="IPR036961">
    <property type="entry name" value="Kinesin_motor_dom_sf"/>
</dbReference>
<dbReference type="PRINTS" id="PR00380">
    <property type="entry name" value="KINESINHEAVY"/>
</dbReference>
<dbReference type="SMART" id="SM00129">
    <property type="entry name" value="KISc"/>
    <property type="match status" value="1"/>
</dbReference>
<name>A0ABR0GAI5_9PEZI</name>